<organism evidence="1 2">
    <name type="scientific">Schizopora paradoxa</name>
    <dbReference type="NCBI Taxonomy" id="27342"/>
    <lineage>
        <taxon>Eukaryota</taxon>
        <taxon>Fungi</taxon>
        <taxon>Dikarya</taxon>
        <taxon>Basidiomycota</taxon>
        <taxon>Agaricomycotina</taxon>
        <taxon>Agaricomycetes</taxon>
        <taxon>Hymenochaetales</taxon>
        <taxon>Schizoporaceae</taxon>
        <taxon>Schizopora</taxon>
    </lineage>
</organism>
<dbReference type="EMBL" id="KQ086175">
    <property type="protein sequence ID" value="KLO06881.1"/>
    <property type="molecule type" value="Genomic_DNA"/>
</dbReference>
<keyword evidence="2" id="KW-1185">Reference proteome</keyword>
<evidence type="ECO:0000313" key="1">
    <source>
        <dbReference type="EMBL" id="KLO06881.1"/>
    </source>
</evidence>
<dbReference type="InterPro" id="IPR011333">
    <property type="entry name" value="SKP1/BTB/POZ_sf"/>
</dbReference>
<dbReference type="OrthoDB" id="2593747at2759"/>
<sequence>MAAPPPKVIRKLEKLASSGSNMAAANSFSTIPSDVVSPSNASQQAALTSATVAPATTPPSTEDALAQAFQVGLTLSPSSNPLDIAHNGFAATTRIGDRGDASAQELIAKEHPDFPSEKGKTHFLVENTLFAVYASILAQHSPVFRDMFALGPRGTTEGSKTDPIKLPSLKALHFERCLKILFPRRYDKPLFETVEEWASVLCVAGFYEFRDCGLWDLALKQLEKTATSVEKIVQGKQLRVKSLLLQGLRELCGRTTCLTEQELAQLPMGIVNMLMSRREGQIYSFERCRRCCVTVWPRILDAELASLFKISTTSIPLFIMGGSTYAAGPMRRLTIGRSNSRWPTTNGNPPMSLLHPGTLTFYVRGKLFTVPRHVANLESAGYNFRHTFNLENSKTNSVPGAGTKQDPFILREISRADFAKFSRILFPRLGEKHTAEDWRFVLRIAMSGIFNFSRSEVISLSTSRILETASTIQKIVWGEELKCEPLRIAGYREICNRVTFFTGLTVSELEQLNFKTIELICHAREVFIRQSRCEDCVKRGLSLSGSDDTLAKHFAKLLLDVD</sequence>
<protein>
    <recommendedName>
        <fullName evidence="3">BTB domain-containing protein</fullName>
    </recommendedName>
</protein>
<gene>
    <name evidence="1" type="ORF">SCHPADRAFT_674520</name>
</gene>
<dbReference type="CDD" id="cd18186">
    <property type="entry name" value="BTB_POZ_ZBTB_KLHL-like"/>
    <property type="match status" value="1"/>
</dbReference>
<dbReference type="AlphaFoldDB" id="A0A0H2RPX0"/>
<proteinExistence type="predicted"/>
<evidence type="ECO:0008006" key="3">
    <source>
        <dbReference type="Google" id="ProtNLM"/>
    </source>
</evidence>
<reference evidence="1 2" key="1">
    <citation type="submission" date="2015-04" db="EMBL/GenBank/DDBJ databases">
        <title>Complete genome sequence of Schizopora paradoxa KUC8140, a cosmopolitan wood degrader in East Asia.</title>
        <authorList>
            <consortium name="DOE Joint Genome Institute"/>
            <person name="Min B."/>
            <person name="Park H."/>
            <person name="Jang Y."/>
            <person name="Kim J.-J."/>
            <person name="Kim K.H."/>
            <person name="Pangilinan J."/>
            <person name="Lipzen A."/>
            <person name="Riley R."/>
            <person name="Grigoriev I.V."/>
            <person name="Spatafora J.W."/>
            <person name="Choi I.-G."/>
        </authorList>
    </citation>
    <scope>NUCLEOTIDE SEQUENCE [LARGE SCALE GENOMIC DNA]</scope>
    <source>
        <strain evidence="1 2">KUC8140</strain>
    </source>
</reference>
<dbReference type="Proteomes" id="UP000053477">
    <property type="component" value="Unassembled WGS sequence"/>
</dbReference>
<name>A0A0H2RPX0_9AGAM</name>
<dbReference type="Gene3D" id="3.30.710.10">
    <property type="entry name" value="Potassium Channel Kv1.1, Chain A"/>
    <property type="match status" value="1"/>
</dbReference>
<accession>A0A0H2RPX0</accession>
<dbReference type="InParanoid" id="A0A0H2RPX0"/>
<dbReference type="STRING" id="27342.A0A0H2RPX0"/>
<evidence type="ECO:0000313" key="2">
    <source>
        <dbReference type="Proteomes" id="UP000053477"/>
    </source>
</evidence>
<dbReference type="SUPFAM" id="SSF54695">
    <property type="entry name" value="POZ domain"/>
    <property type="match status" value="1"/>
</dbReference>